<keyword evidence="3" id="KW-1003">Cell membrane</keyword>
<dbReference type="PANTHER" id="PTHR31272">
    <property type="entry name" value="CYTOCHROME C-TYPE BIOGENESIS PROTEIN HI_1454-RELATED"/>
    <property type="match status" value="1"/>
</dbReference>
<dbReference type="InterPro" id="IPR013740">
    <property type="entry name" value="Redoxin"/>
</dbReference>
<feature type="transmembrane region" description="Helical" evidence="9">
    <location>
        <begin position="58"/>
        <end position="80"/>
    </location>
</feature>
<keyword evidence="7 9" id="KW-0472">Membrane</keyword>
<keyword evidence="5" id="KW-0201">Cytochrome c-type biogenesis</keyword>
<dbReference type="EMBL" id="JBBMFM010000249">
    <property type="protein sequence ID" value="MEQ2428987.1"/>
    <property type="molecule type" value="Genomic_DNA"/>
</dbReference>
<feature type="transmembrane region" description="Helical" evidence="9">
    <location>
        <begin position="12"/>
        <end position="37"/>
    </location>
</feature>
<evidence type="ECO:0000256" key="4">
    <source>
        <dbReference type="ARBA" id="ARBA00022692"/>
    </source>
</evidence>
<feature type="transmembrane region" description="Helical" evidence="9">
    <location>
        <begin position="212"/>
        <end position="231"/>
    </location>
</feature>
<comment type="caution">
    <text evidence="11">The sequence shown here is derived from an EMBL/GenBank/DDBJ whole genome shotgun (WGS) entry which is preliminary data.</text>
</comment>
<dbReference type="CDD" id="cd02966">
    <property type="entry name" value="TlpA_like_family"/>
    <property type="match status" value="1"/>
</dbReference>
<feature type="domain" description="Thioredoxin" evidence="10">
    <location>
        <begin position="336"/>
        <end position="482"/>
    </location>
</feature>
<name>A0ABV1DF24_9FIRM</name>
<evidence type="ECO:0000256" key="2">
    <source>
        <dbReference type="ARBA" id="ARBA00006143"/>
    </source>
</evidence>
<dbReference type="RefSeq" id="WP_008716504.1">
    <property type="nucleotide sequence ID" value="NZ_JBBMFM010000249.1"/>
</dbReference>
<keyword evidence="4 9" id="KW-0812">Transmembrane</keyword>
<evidence type="ECO:0000256" key="8">
    <source>
        <dbReference type="SAM" id="MobiDB-lite"/>
    </source>
</evidence>
<comment type="subcellular location">
    <subcellularLocation>
        <location evidence="1">Cell membrane</location>
        <topology evidence="1">Multi-pass membrane protein</topology>
    </subcellularLocation>
</comment>
<feature type="transmembrane region" description="Helical" evidence="9">
    <location>
        <begin position="131"/>
        <end position="152"/>
    </location>
</feature>
<evidence type="ECO:0000256" key="5">
    <source>
        <dbReference type="ARBA" id="ARBA00022748"/>
    </source>
</evidence>
<dbReference type="Proteomes" id="UP001454086">
    <property type="component" value="Unassembled WGS sequence"/>
</dbReference>
<accession>A0ABV1DF24</accession>
<feature type="region of interest" description="Disordered" evidence="8">
    <location>
        <begin position="251"/>
        <end position="334"/>
    </location>
</feature>
<organism evidence="11 12">
    <name type="scientific">Enterocloster hominis</name>
    <name type="common">ex Hitch et al. 2024</name>
    <dbReference type="NCBI Taxonomy" id="1917870"/>
    <lineage>
        <taxon>Bacteria</taxon>
        <taxon>Bacillati</taxon>
        <taxon>Bacillota</taxon>
        <taxon>Clostridia</taxon>
        <taxon>Lachnospirales</taxon>
        <taxon>Lachnospiraceae</taxon>
        <taxon>Enterocloster</taxon>
    </lineage>
</organism>
<dbReference type="SUPFAM" id="SSF52833">
    <property type="entry name" value="Thioredoxin-like"/>
    <property type="match status" value="1"/>
</dbReference>
<dbReference type="Gene3D" id="3.40.30.10">
    <property type="entry name" value="Glutaredoxin"/>
    <property type="match status" value="1"/>
</dbReference>
<evidence type="ECO:0000256" key="6">
    <source>
        <dbReference type="ARBA" id="ARBA00022989"/>
    </source>
</evidence>
<reference evidence="11 12" key="1">
    <citation type="submission" date="2024-03" db="EMBL/GenBank/DDBJ databases">
        <title>Human intestinal bacterial collection.</title>
        <authorList>
            <person name="Pauvert C."/>
            <person name="Hitch T.C.A."/>
            <person name="Clavel T."/>
        </authorList>
    </citation>
    <scope>NUCLEOTIDE SEQUENCE [LARGE SCALE GENOMIC DNA]</scope>
    <source>
        <strain evidence="11 12">CLA-SR-H021</strain>
    </source>
</reference>
<dbReference type="InterPro" id="IPR003834">
    <property type="entry name" value="Cyt_c_assmbl_TM_dom"/>
</dbReference>
<feature type="compositionally biased region" description="Polar residues" evidence="8">
    <location>
        <begin position="318"/>
        <end position="330"/>
    </location>
</feature>
<evidence type="ECO:0000313" key="12">
    <source>
        <dbReference type="Proteomes" id="UP001454086"/>
    </source>
</evidence>
<keyword evidence="6 9" id="KW-1133">Transmembrane helix</keyword>
<dbReference type="Pfam" id="PF08534">
    <property type="entry name" value="Redoxin"/>
    <property type="match status" value="1"/>
</dbReference>
<dbReference type="PROSITE" id="PS51352">
    <property type="entry name" value="THIOREDOXIN_2"/>
    <property type="match status" value="1"/>
</dbReference>
<feature type="transmembrane region" description="Helical" evidence="9">
    <location>
        <begin position="172"/>
        <end position="200"/>
    </location>
</feature>
<evidence type="ECO:0000256" key="1">
    <source>
        <dbReference type="ARBA" id="ARBA00004651"/>
    </source>
</evidence>
<proteinExistence type="inferred from homology"/>
<feature type="compositionally biased region" description="Low complexity" evidence="8">
    <location>
        <begin position="289"/>
        <end position="303"/>
    </location>
</feature>
<dbReference type="InterPro" id="IPR017937">
    <property type="entry name" value="Thioredoxin_CS"/>
</dbReference>
<dbReference type="InterPro" id="IPR013766">
    <property type="entry name" value="Thioredoxin_domain"/>
</dbReference>
<dbReference type="PANTHER" id="PTHR31272:SF4">
    <property type="entry name" value="CYTOCHROME C-TYPE BIOGENESIS PROTEIN HI_1454-RELATED"/>
    <property type="match status" value="1"/>
</dbReference>
<sequence>MGFSLDISVPVLTVFLQGLVSFFSPCVLPLLPLYIGYLSGGTGKRGEDGRIHYERKKVMLHTLCFVIGVSFAFFLLGFGFSAMGSFFKSNQLMFARIGGILVVLFGLYQLGFFGTSQVLGRERRLPFKLDALAMSPFTALLMGFTFSFAWTPCVGPALASVLLMAASASTKAMAFGLIGVYTIGFVLPFLAVGLFTTTLLEFFKTHVNVVKYTVKAGGVLMLIMGLLMFTGRMNAVTGYLSTFQAPFSTSADKTAGGNGGDDSREKGAADEGMQEAEAGTGAADESMQEAEAATSAADAGSSERSSDDTGTGQDGTAAENQGAGQDNETASDGAADEQTLPAIDFTLTDQYGNTHTLSDYKGKTVFLNFWATWCPPCRAEMPDIQKLYETYDTEGDDALVVLGIAAPGMGSERSEEGIKDFLNEHGYTYPVLMDTTGDIFMNYGVFSYPTTFMIDKDGNVFGYASGQLSEDMMKSIIKQTMEGKRS</sequence>
<protein>
    <submittedName>
        <fullName evidence="11">Cytochrome c biogenesis protein CcdA</fullName>
    </submittedName>
</protein>
<evidence type="ECO:0000256" key="7">
    <source>
        <dbReference type="ARBA" id="ARBA00023136"/>
    </source>
</evidence>
<comment type="similarity">
    <text evidence="2">Belongs to the DsbD family.</text>
</comment>
<gene>
    <name evidence="11" type="ORF">WMQ36_28895</name>
</gene>
<keyword evidence="12" id="KW-1185">Reference proteome</keyword>
<evidence type="ECO:0000256" key="3">
    <source>
        <dbReference type="ARBA" id="ARBA00022475"/>
    </source>
</evidence>
<dbReference type="InterPro" id="IPR036249">
    <property type="entry name" value="Thioredoxin-like_sf"/>
</dbReference>
<evidence type="ECO:0000259" key="10">
    <source>
        <dbReference type="PROSITE" id="PS51352"/>
    </source>
</evidence>
<evidence type="ECO:0000256" key="9">
    <source>
        <dbReference type="SAM" id="Phobius"/>
    </source>
</evidence>
<feature type="transmembrane region" description="Helical" evidence="9">
    <location>
        <begin position="92"/>
        <end position="110"/>
    </location>
</feature>
<dbReference type="Pfam" id="PF02683">
    <property type="entry name" value="DsbD_TM"/>
    <property type="match status" value="1"/>
</dbReference>
<dbReference type="PROSITE" id="PS00194">
    <property type="entry name" value="THIOREDOXIN_1"/>
    <property type="match status" value="1"/>
</dbReference>
<evidence type="ECO:0000313" key="11">
    <source>
        <dbReference type="EMBL" id="MEQ2428987.1"/>
    </source>
</evidence>
<dbReference type="InterPro" id="IPR051790">
    <property type="entry name" value="Cytochrome_c-biogenesis_DsbD"/>
</dbReference>